<evidence type="ECO:0000256" key="1">
    <source>
        <dbReference type="ARBA" id="ARBA00023054"/>
    </source>
</evidence>
<reference evidence="4 5" key="1">
    <citation type="submission" date="2016-06" db="EMBL/GenBank/DDBJ databases">
        <title>Discovery of anaerobic lithoheterotrophic haloarchaeon capable of sulfur respiration by hydrogen and formate.</title>
        <authorList>
            <person name="Sorokin D.Y."/>
            <person name="Kublanov I.V."/>
            <person name="Roman P."/>
            <person name="Sinninghe Damste J.S."/>
            <person name="Golyshin P.N."/>
            <person name="Rojo D."/>
            <person name="Ciordia S."/>
            <person name="Mena Md.C."/>
            <person name="Ferrer M."/>
            <person name="Smedile F."/>
            <person name="Messina E."/>
            <person name="La Cono V."/>
            <person name="Yakimov M.M."/>
        </authorList>
    </citation>
    <scope>NUCLEOTIDE SEQUENCE [LARGE SCALE GENOMIC DNA]</scope>
    <source>
        <strain evidence="4 5">HTSR1</strain>
    </source>
</reference>
<dbReference type="STRING" id="1873524.HSR6_1586"/>
<dbReference type="KEGG" id="halh:HTSR_1515"/>
<organism evidence="4 5">
    <name type="scientific">Halodesulfurarchaeum formicicum</name>
    <dbReference type="NCBI Taxonomy" id="1873524"/>
    <lineage>
        <taxon>Archaea</taxon>
        <taxon>Methanobacteriati</taxon>
        <taxon>Methanobacteriota</taxon>
        <taxon>Stenosarchaea group</taxon>
        <taxon>Halobacteria</taxon>
        <taxon>Halobacteriales</taxon>
        <taxon>Halobacteriaceae</taxon>
        <taxon>Halodesulfurarchaeum</taxon>
    </lineage>
</organism>
<keyword evidence="2" id="KW-0233">DNA recombination</keyword>
<keyword evidence="1" id="KW-0175">Coiled coil</keyword>
<gene>
    <name evidence="4" type="ORF">HTSR_1515</name>
</gene>
<dbReference type="Pfam" id="PF02646">
    <property type="entry name" value="RmuC"/>
    <property type="match status" value="1"/>
</dbReference>
<protein>
    <submittedName>
        <fullName evidence="4">DNA recombination protein RmuC</fullName>
    </submittedName>
</protein>
<dbReference type="AlphaFoldDB" id="A0A1D8S5Q9"/>
<sequence length="306" mass="34364">MAITDLLLGVVLLGLLFVIGLLFQVRRTVAESDAGVETDQLTAALSQSLSSMEFGETVSRIEDRAGKIESLHDDFDRLLRAPRERGEFGEVQLEVMLSDHLHPGMYGIREQVVGSKTPDAHVETPEGIVAIDSKFPLDRYEQFLQADDPEQKRAHKRAFRDAVESQLAKIERDYVDPSAGTTDFAFAYIPSESVYYHLITEEYDLLREYTKRGVQVVSPLTLGHKLELLKTGAQAQKLSEEAEAVLDHLAQLGDRFESVEDEWSTHKRHVDNAAKRADDVDRALGQVRDAFDRIDRPEGNLSVTED</sequence>
<keyword evidence="3" id="KW-0812">Transmembrane</keyword>
<dbReference type="PANTHER" id="PTHR30563">
    <property type="entry name" value="DNA RECOMBINATION PROTEIN RMUC"/>
    <property type="match status" value="1"/>
</dbReference>
<name>A0A1D8S5Q9_9EURY</name>
<evidence type="ECO:0000256" key="3">
    <source>
        <dbReference type="SAM" id="Phobius"/>
    </source>
</evidence>
<evidence type="ECO:0000256" key="2">
    <source>
        <dbReference type="ARBA" id="ARBA00023172"/>
    </source>
</evidence>
<dbReference type="Proteomes" id="UP000185608">
    <property type="component" value="Chromosome"/>
</dbReference>
<evidence type="ECO:0000313" key="5">
    <source>
        <dbReference type="Proteomes" id="UP000185608"/>
    </source>
</evidence>
<dbReference type="EMBL" id="CP016070">
    <property type="protein sequence ID" value="AOW80689.1"/>
    <property type="molecule type" value="Genomic_DNA"/>
</dbReference>
<keyword evidence="3" id="KW-0472">Membrane</keyword>
<feature type="transmembrane region" description="Helical" evidence="3">
    <location>
        <begin position="6"/>
        <end position="23"/>
    </location>
</feature>
<evidence type="ECO:0000313" key="4">
    <source>
        <dbReference type="EMBL" id="AOW80689.1"/>
    </source>
</evidence>
<dbReference type="GO" id="GO:0006310">
    <property type="term" value="P:DNA recombination"/>
    <property type="evidence" value="ECO:0007669"/>
    <property type="project" value="UniProtKB-KW"/>
</dbReference>
<dbReference type="PANTHER" id="PTHR30563:SF0">
    <property type="entry name" value="DNA RECOMBINATION PROTEIN RMUC"/>
    <property type="match status" value="1"/>
</dbReference>
<proteinExistence type="predicted"/>
<keyword evidence="3" id="KW-1133">Transmembrane helix</keyword>
<dbReference type="InterPro" id="IPR003798">
    <property type="entry name" value="DNA_recombination_RmuC"/>
</dbReference>
<dbReference type="GeneID" id="29829507"/>
<dbReference type="RefSeq" id="WP_070365365.1">
    <property type="nucleotide sequence ID" value="NZ_CP016070.1"/>
</dbReference>
<accession>A0A1D8S5Q9</accession>